<dbReference type="Pfam" id="PF00069">
    <property type="entry name" value="Pkinase"/>
    <property type="match status" value="1"/>
</dbReference>
<evidence type="ECO:0000256" key="3">
    <source>
        <dbReference type="ARBA" id="ARBA00022679"/>
    </source>
</evidence>
<evidence type="ECO:0000256" key="7">
    <source>
        <dbReference type="ARBA" id="ARBA00047899"/>
    </source>
</evidence>
<evidence type="ECO:0000256" key="8">
    <source>
        <dbReference type="ARBA" id="ARBA00048679"/>
    </source>
</evidence>
<evidence type="ECO:0000256" key="1">
    <source>
        <dbReference type="ARBA" id="ARBA00012513"/>
    </source>
</evidence>
<dbReference type="PANTHER" id="PTHR45637">
    <property type="entry name" value="FLIPPASE KINASE 1-RELATED"/>
    <property type="match status" value="1"/>
</dbReference>
<evidence type="ECO:0000256" key="6">
    <source>
        <dbReference type="ARBA" id="ARBA00022840"/>
    </source>
</evidence>
<keyword evidence="3" id="KW-0808">Transferase</keyword>
<dbReference type="SUPFAM" id="SSF56112">
    <property type="entry name" value="Protein kinase-like (PK-like)"/>
    <property type="match status" value="1"/>
</dbReference>
<proteinExistence type="predicted"/>
<keyword evidence="6" id="KW-0067">ATP-binding</keyword>
<keyword evidence="5" id="KW-0418">Kinase</keyword>
<keyword evidence="4" id="KW-0547">Nucleotide-binding</keyword>
<name>A0A4Y7KH11_PAPSO</name>
<dbReference type="STRING" id="3469.A0A4Y7KH11"/>
<gene>
    <name evidence="10" type="ORF">C5167_035328</name>
</gene>
<reference evidence="10 11" key="1">
    <citation type="journal article" date="2018" name="Science">
        <title>The opium poppy genome and morphinan production.</title>
        <authorList>
            <person name="Guo L."/>
            <person name="Winzer T."/>
            <person name="Yang X."/>
            <person name="Li Y."/>
            <person name="Ning Z."/>
            <person name="He Z."/>
            <person name="Teodor R."/>
            <person name="Lu Y."/>
            <person name="Bowser T.A."/>
            <person name="Graham I.A."/>
            <person name="Ye K."/>
        </authorList>
    </citation>
    <scope>NUCLEOTIDE SEQUENCE [LARGE SCALE GENOMIC DNA]</scope>
    <source>
        <strain evidence="11">cv. HN1</strain>
        <tissue evidence="10">Leaves</tissue>
    </source>
</reference>
<protein>
    <recommendedName>
        <fullName evidence="1">non-specific serine/threonine protein kinase</fullName>
        <ecNumber evidence="1">2.7.11.1</ecNumber>
    </recommendedName>
</protein>
<evidence type="ECO:0000313" key="11">
    <source>
        <dbReference type="Proteomes" id="UP000316621"/>
    </source>
</evidence>
<accession>A0A4Y7KH11</accession>
<dbReference type="Gramene" id="RZC72136">
    <property type="protein sequence ID" value="RZC72136"/>
    <property type="gene ID" value="C5167_035328"/>
</dbReference>
<dbReference type="FunFam" id="1.10.510.10:FF:000294">
    <property type="entry name" value="Serine/threonine-protein kinase OXI1"/>
    <property type="match status" value="1"/>
</dbReference>
<evidence type="ECO:0000256" key="4">
    <source>
        <dbReference type="ARBA" id="ARBA00022741"/>
    </source>
</evidence>
<organism evidence="10 11">
    <name type="scientific">Papaver somniferum</name>
    <name type="common">Opium poppy</name>
    <dbReference type="NCBI Taxonomy" id="3469"/>
    <lineage>
        <taxon>Eukaryota</taxon>
        <taxon>Viridiplantae</taxon>
        <taxon>Streptophyta</taxon>
        <taxon>Embryophyta</taxon>
        <taxon>Tracheophyta</taxon>
        <taxon>Spermatophyta</taxon>
        <taxon>Magnoliopsida</taxon>
        <taxon>Ranunculales</taxon>
        <taxon>Papaveraceae</taxon>
        <taxon>Papaveroideae</taxon>
        <taxon>Papaver</taxon>
    </lineage>
</organism>
<evidence type="ECO:0000313" key="10">
    <source>
        <dbReference type="EMBL" id="RZC72136.1"/>
    </source>
</evidence>
<dbReference type="GO" id="GO:0004674">
    <property type="term" value="F:protein serine/threonine kinase activity"/>
    <property type="evidence" value="ECO:0007669"/>
    <property type="project" value="UniProtKB-KW"/>
</dbReference>
<feature type="domain" description="Protein kinase" evidence="9">
    <location>
        <begin position="1"/>
        <end position="124"/>
    </location>
</feature>
<dbReference type="Proteomes" id="UP000316621">
    <property type="component" value="Chromosome 7"/>
</dbReference>
<evidence type="ECO:0000256" key="5">
    <source>
        <dbReference type="ARBA" id="ARBA00022777"/>
    </source>
</evidence>
<dbReference type="InterPro" id="IPR011009">
    <property type="entry name" value="Kinase-like_dom_sf"/>
</dbReference>
<dbReference type="InterPro" id="IPR000719">
    <property type="entry name" value="Prot_kinase_dom"/>
</dbReference>
<comment type="catalytic activity">
    <reaction evidence="7">
        <text>L-threonyl-[protein] + ATP = O-phospho-L-threonyl-[protein] + ADP + H(+)</text>
        <dbReference type="Rhea" id="RHEA:46608"/>
        <dbReference type="Rhea" id="RHEA-COMP:11060"/>
        <dbReference type="Rhea" id="RHEA-COMP:11605"/>
        <dbReference type="ChEBI" id="CHEBI:15378"/>
        <dbReference type="ChEBI" id="CHEBI:30013"/>
        <dbReference type="ChEBI" id="CHEBI:30616"/>
        <dbReference type="ChEBI" id="CHEBI:61977"/>
        <dbReference type="ChEBI" id="CHEBI:456216"/>
        <dbReference type="EC" id="2.7.11.1"/>
    </reaction>
</comment>
<sequence length="124" mass="13947">MIKRNSETVGLYILANLACSWSSTQEAICTLRQRQPGKHFSEYAARYYAAGVFSALDYLHMFGVVYRGLKPENVLVQDDGRIMLPDFDLSFRCAVSPTIIRTSYDLDSSKQGTSSAFLCSTYLH</sequence>
<dbReference type="EMBL" id="CM010721">
    <property type="protein sequence ID" value="RZC72136.1"/>
    <property type="molecule type" value="Genomic_DNA"/>
</dbReference>
<dbReference type="PROSITE" id="PS50011">
    <property type="entry name" value="PROTEIN_KINASE_DOM"/>
    <property type="match status" value="1"/>
</dbReference>
<keyword evidence="2" id="KW-0723">Serine/threonine-protein kinase</keyword>
<dbReference type="EC" id="2.7.11.1" evidence="1"/>
<dbReference type="Gene3D" id="1.10.510.10">
    <property type="entry name" value="Transferase(Phosphotransferase) domain 1"/>
    <property type="match status" value="1"/>
</dbReference>
<evidence type="ECO:0000259" key="9">
    <source>
        <dbReference type="PROSITE" id="PS50011"/>
    </source>
</evidence>
<evidence type="ECO:0000256" key="2">
    <source>
        <dbReference type="ARBA" id="ARBA00022527"/>
    </source>
</evidence>
<keyword evidence="11" id="KW-1185">Reference proteome</keyword>
<dbReference type="GO" id="GO:0005524">
    <property type="term" value="F:ATP binding"/>
    <property type="evidence" value="ECO:0007669"/>
    <property type="project" value="UniProtKB-KW"/>
</dbReference>
<comment type="catalytic activity">
    <reaction evidence="8">
        <text>L-seryl-[protein] + ATP = O-phospho-L-seryl-[protein] + ADP + H(+)</text>
        <dbReference type="Rhea" id="RHEA:17989"/>
        <dbReference type="Rhea" id="RHEA-COMP:9863"/>
        <dbReference type="Rhea" id="RHEA-COMP:11604"/>
        <dbReference type="ChEBI" id="CHEBI:15378"/>
        <dbReference type="ChEBI" id="CHEBI:29999"/>
        <dbReference type="ChEBI" id="CHEBI:30616"/>
        <dbReference type="ChEBI" id="CHEBI:83421"/>
        <dbReference type="ChEBI" id="CHEBI:456216"/>
        <dbReference type="EC" id="2.7.11.1"/>
    </reaction>
</comment>
<dbReference type="AlphaFoldDB" id="A0A4Y7KH11"/>